<evidence type="ECO:0000313" key="11">
    <source>
        <dbReference type="EMBL" id="MFC3227914.1"/>
    </source>
</evidence>
<keyword evidence="2 9" id="KW-0813">Transport</keyword>
<comment type="caution">
    <text evidence="11">The sequence shown here is derived from an EMBL/GenBank/DDBJ whole genome shotgun (WGS) entry which is preliminary data.</text>
</comment>
<dbReference type="PANTHER" id="PTHR35011:SF10">
    <property type="entry name" value="TRAP TRANSPORTER SMALL PERMEASE PROTEIN"/>
    <property type="match status" value="1"/>
</dbReference>
<keyword evidence="4 9" id="KW-0997">Cell inner membrane</keyword>
<evidence type="ECO:0000256" key="1">
    <source>
        <dbReference type="ARBA" id="ARBA00004429"/>
    </source>
</evidence>
<dbReference type="EMBL" id="JBHRTR010000026">
    <property type="protein sequence ID" value="MFC3227914.1"/>
    <property type="molecule type" value="Genomic_DNA"/>
</dbReference>
<keyword evidence="3" id="KW-1003">Cell membrane</keyword>
<evidence type="ECO:0000256" key="3">
    <source>
        <dbReference type="ARBA" id="ARBA00022475"/>
    </source>
</evidence>
<feature type="transmembrane region" description="Helical" evidence="9">
    <location>
        <begin position="126"/>
        <end position="147"/>
    </location>
</feature>
<gene>
    <name evidence="11" type="ORF">ACFOGJ_11770</name>
</gene>
<comment type="function">
    <text evidence="9">Part of the tripartite ATP-independent periplasmic (TRAP) transport system.</text>
</comment>
<evidence type="ECO:0000256" key="8">
    <source>
        <dbReference type="ARBA" id="ARBA00038436"/>
    </source>
</evidence>
<keyword evidence="6 9" id="KW-1133">Transmembrane helix</keyword>
<keyword evidence="5 9" id="KW-0812">Transmembrane</keyword>
<proteinExistence type="inferred from homology"/>
<dbReference type="Pfam" id="PF04290">
    <property type="entry name" value="DctQ"/>
    <property type="match status" value="1"/>
</dbReference>
<dbReference type="InterPro" id="IPR055348">
    <property type="entry name" value="DctQ"/>
</dbReference>
<feature type="transmembrane region" description="Helical" evidence="9">
    <location>
        <begin position="41"/>
        <end position="63"/>
    </location>
</feature>
<sequence length="166" mass="17757">MKLFHRLEAGCAWIAALLFVLAGLFLTYEVVARYIFAAPTIWAAELSQLCLIWGSLLAMARVLTAGGHIRVTALTDRLGRRGRLAAEMLSMAVTAAFSLVTLWYGYAIFADSFDRGRTSGTMLDLPAALSEAAVPVGFILLTIAALAGMGRAIRGRLPEKSEGGGH</sequence>
<name>A0ABV7L024_9PROT</name>
<accession>A0ABV7L024</accession>
<organism evidence="11 12">
    <name type="scientific">Marinibaculum pumilum</name>
    <dbReference type="NCBI Taxonomy" id="1766165"/>
    <lineage>
        <taxon>Bacteria</taxon>
        <taxon>Pseudomonadati</taxon>
        <taxon>Pseudomonadota</taxon>
        <taxon>Alphaproteobacteria</taxon>
        <taxon>Rhodospirillales</taxon>
        <taxon>Rhodospirillaceae</taxon>
        <taxon>Marinibaculum</taxon>
    </lineage>
</organism>
<evidence type="ECO:0000256" key="6">
    <source>
        <dbReference type="ARBA" id="ARBA00022989"/>
    </source>
</evidence>
<evidence type="ECO:0000256" key="9">
    <source>
        <dbReference type="RuleBase" id="RU369079"/>
    </source>
</evidence>
<feature type="domain" description="Tripartite ATP-independent periplasmic transporters DctQ component" evidence="10">
    <location>
        <begin position="25"/>
        <end position="154"/>
    </location>
</feature>
<dbReference type="InterPro" id="IPR007387">
    <property type="entry name" value="TRAP_DctQ"/>
</dbReference>
<evidence type="ECO:0000256" key="4">
    <source>
        <dbReference type="ARBA" id="ARBA00022519"/>
    </source>
</evidence>
<dbReference type="Proteomes" id="UP001595528">
    <property type="component" value="Unassembled WGS sequence"/>
</dbReference>
<feature type="transmembrane region" description="Helical" evidence="9">
    <location>
        <begin position="84"/>
        <end position="106"/>
    </location>
</feature>
<keyword evidence="12" id="KW-1185">Reference proteome</keyword>
<protein>
    <recommendedName>
        <fullName evidence="9">TRAP transporter small permease protein</fullName>
    </recommendedName>
</protein>
<dbReference type="RefSeq" id="WP_379900516.1">
    <property type="nucleotide sequence ID" value="NZ_JBHRTR010000026.1"/>
</dbReference>
<evidence type="ECO:0000256" key="7">
    <source>
        <dbReference type="ARBA" id="ARBA00023136"/>
    </source>
</evidence>
<evidence type="ECO:0000256" key="2">
    <source>
        <dbReference type="ARBA" id="ARBA00022448"/>
    </source>
</evidence>
<evidence type="ECO:0000256" key="5">
    <source>
        <dbReference type="ARBA" id="ARBA00022692"/>
    </source>
</evidence>
<dbReference type="PANTHER" id="PTHR35011">
    <property type="entry name" value="2,3-DIKETO-L-GULONATE TRAP TRANSPORTER SMALL PERMEASE PROTEIN YIAM"/>
    <property type="match status" value="1"/>
</dbReference>
<comment type="subcellular location">
    <subcellularLocation>
        <location evidence="1 9">Cell inner membrane</location>
        <topology evidence="1 9">Multi-pass membrane protein</topology>
    </subcellularLocation>
</comment>
<comment type="similarity">
    <text evidence="8 9">Belongs to the TRAP transporter small permease family.</text>
</comment>
<feature type="transmembrane region" description="Helical" evidence="9">
    <location>
        <begin position="12"/>
        <end position="35"/>
    </location>
</feature>
<keyword evidence="7 9" id="KW-0472">Membrane</keyword>
<comment type="subunit">
    <text evidence="9">The complex comprises the extracytoplasmic solute receptor protein and the two transmembrane proteins.</text>
</comment>
<evidence type="ECO:0000259" key="10">
    <source>
        <dbReference type="Pfam" id="PF04290"/>
    </source>
</evidence>
<evidence type="ECO:0000313" key="12">
    <source>
        <dbReference type="Proteomes" id="UP001595528"/>
    </source>
</evidence>
<reference evidence="12" key="1">
    <citation type="journal article" date="2019" name="Int. J. Syst. Evol. Microbiol.">
        <title>The Global Catalogue of Microorganisms (GCM) 10K type strain sequencing project: providing services to taxonomists for standard genome sequencing and annotation.</title>
        <authorList>
            <consortium name="The Broad Institute Genomics Platform"/>
            <consortium name="The Broad Institute Genome Sequencing Center for Infectious Disease"/>
            <person name="Wu L."/>
            <person name="Ma J."/>
        </authorList>
    </citation>
    <scope>NUCLEOTIDE SEQUENCE [LARGE SCALE GENOMIC DNA]</scope>
    <source>
        <strain evidence="12">KCTC 42964</strain>
    </source>
</reference>